<proteinExistence type="predicted"/>
<feature type="region of interest" description="Disordered" evidence="1">
    <location>
        <begin position="67"/>
        <end position="92"/>
    </location>
</feature>
<evidence type="ECO:0000313" key="3">
    <source>
        <dbReference type="Proteomes" id="UP001316803"/>
    </source>
</evidence>
<sequence>MALDIPFSSTFTQIPTPDELDDHFASLEASKIADKTETNSDISSIIQSALTDAHTFASQLRNHLRSSCERLRSRSRSKSKSRTPEPTHDEIQSHLRRDLASLRQLQANIRADPAAGWQSVNHNARQKGYLLCFGVAVDERGVGVVVVCRRPLGSGFERSGGGVGRVTDVDRYPSRRGRLGVAVLGEIW</sequence>
<dbReference type="EMBL" id="JAKLMC020000016">
    <property type="protein sequence ID" value="KAK5952157.1"/>
    <property type="molecule type" value="Genomic_DNA"/>
</dbReference>
<keyword evidence="3" id="KW-1185">Reference proteome</keyword>
<gene>
    <name evidence="2" type="ORF">OHC33_006630</name>
</gene>
<dbReference type="Proteomes" id="UP001316803">
    <property type="component" value="Unassembled WGS sequence"/>
</dbReference>
<feature type="compositionally biased region" description="Basic and acidic residues" evidence="1">
    <location>
        <begin position="82"/>
        <end position="92"/>
    </location>
</feature>
<evidence type="ECO:0000313" key="2">
    <source>
        <dbReference type="EMBL" id="KAK5952157.1"/>
    </source>
</evidence>
<evidence type="ECO:0000256" key="1">
    <source>
        <dbReference type="SAM" id="MobiDB-lite"/>
    </source>
</evidence>
<accession>A0AAN8I2Y0</accession>
<protein>
    <submittedName>
        <fullName evidence="2">Uncharacterized protein</fullName>
    </submittedName>
</protein>
<comment type="caution">
    <text evidence="2">The sequence shown here is derived from an EMBL/GenBank/DDBJ whole genome shotgun (WGS) entry which is preliminary data.</text>
</comment>
<name>A0AAN8I2Y0_9EURO</name>
<organism evidence="2 3">
    <name type="scientific">Knufia fluminis</name>
    <dbReference type="NCBI Taxonomy" id="191047"/>
    <lineage>
        <taxon>Eukaryota</taxon>
        <taxon>Fungi</taxon>
        <taxon>Dikarya</taxon>
        <taxon>Ascomycota</taxon>
        <taxon>Pezizomycotina</taxon>
        <taxon>Eurotiomycetes</taxon>
        <taxon>Chaetothyriomycetidae</taxon>
        <taxon>Chaetothyriales</taxon>
        <taxon>Trichomeriaceae</taxon>
        <taxon>Knufia</taxon>
    </lineage>
</organism>
<dbReference type="AlphaFoldDB" id="A0AAN8I2Y0"/>
<reference evidence="2 3" key="1">
    <citation type="submission" date="2022-12" db="EMBL/GenBank/DDBJ databases">
        <title>Genomic features and morphological characterization of a novel Knufia sp. strain isolated from spacecraft assembly facility.</title>
        <authorList>
            <person name="Teixeira M."/>
            <person name="Chander A.M."/>
            <person name="Stajich J.E."/>
            <person name="Venkateswaran K."/>
        </authorList>
    </citation>
    <scope>NUCLEOTIDE SEQUENCE [LARGE SCALE GENOMIC DNA]</scope>
    <source>
        <strain evidence="2 3">FJI-L2-BK-P2</strain>
    </source>
</reference>